<dbReference type="OMA" id="CETCMRK"/>
<evidence type="ECO:0000313" key="3">
    <source>
        <dbReference type="EMBL" id="CEL70530.1"/>
    </source>
</evidence>
<dbReference type="EMBL" id="LN714487">
    <property type="protein sequence ID" value="CEL70530.1"/>
    <property type="molecule type" value="Genomic_DNA"/>
</dbReference>
<accession>F0VPZ0</accession>
<organism evidence="2 4">
    <name type="scientific">Neospora caninum (strain Liverpool)</name>
    <dbReference type="NCBI Taxonomy" id="572307"/>
    <lineage>
        <taxon>Eukaryota</taxon>
        <taxon>Sar</taxon>
        <taxon>Alveolata</taxon>
        <taxon>Apicomplexa</taxon>
        <taxon>Conoidasida</taxon>
        <taxon>Coccidia</taxon>
        <taxon>Eucoccidiorida</taxon>
        <taxon>Eimeriorina</taxon>
        <taxon>Sarcocystidae</taxon>
        <taxon>Neospora</taxon>
    </lineage>
</organism>
<evidence type="ECO:0000313" key="4">
    <source>
        <dbReference type="Proteomes" id="UP000007494"/>
    </source>
</evidence>
<reference evidence="2" key="2">
    <citation type="submission" date="2011-03" db="EMBL/GenBank/DDBJ databases">
        <title>Comparative genomics and transcriptomics of Neospora caninum and Toxoplasma gondii.</title>
        <authorList>
            <person name="Reid A.J."/>
            <person name="Sohal A."/>
            <person name="Harris D."/>
            <person name="Quail M."/>
            <person name="Sanders M."/>
            <person name="Berriman M."/>
            <person name="Wastling J.M."/>
            <person name="Pain A."/>
        </authorList>
    </citation>
    <scope>NUCLEOTIDE SEQUENCE</scope>
    <source>
        <strain evidence="2">Liverpool</strain>
    </source>
</reference>
<reference evidence="4" key="3">
    <citation type="journal article" date="2012" name="PLoS Pathog.">
        <title>Comparative genomics of the apicomplexan parasites Toxoplasma gondii and Neospora caninum: Coccidia differing in host range and transmission strategy.</title>
        <authorList>
            <person name="Reid A.J."/>
            <person name="Vermont S.J."/>
            <person name="Cotton J.A."/>
            <person name="Harris D."/>
            <person name="Hill-Cawthorne G.A."/>
            <person name="Konen-Waisman S."/>
            <person name="Latham S.M."/>
            <person name="Mourier T."/>
            <person name="Norton R."/>
            <person name="Quail M.A."/>
            <person name="Sanders M."/>
            <person name="Shanmugam D."/>
            <person name="Sohal A."/>
            <person name="Wasmuth J.D."/>
            <person name="Brunk B."/>
            <person name="Grigg M.E."/>
            <person name="Howard J.C."/>
            <person name="Parkinson J."/>
            <person name="Roos D.S."/>
            <person name="Trees A.J."/>
            <person name="Berriman M."/>
            <person name="Pain A."/>
            <person name="Wastling J.M."/>
        </authorList>
    </citation>
    <scope>NUCLEOTIDE SEQUENCE [LARGE SCALE GENOMIC DNA]</scope>
    <source>
        <strain evidence="4">Liverpool</strain>
    </source>
</reference>
<dbReference type="GeneID" id="13441218"/>
<proteinExistence type="predicted"/>
<dbReference type="EMBL" id="FR823393">
    <property type="protein sequence ID" value="CBZ55787.1"/>
    <property type="molecule type" value="Genomic_DNA"/>
</dbReference>
<dbReference type="InParanoid" id="F0VPZ0"/>
<dbReference type="AlphaFoldDB" id="F0VPZ0"/>
<keyword evidence="4" id="KW-1185">Reference proteome</keyword>
<dbReference type="eggNOG" id="ENOG502R0MK">
    <property type="taxonomic scope" value="Eukaryota"/>
</dbReference>
<feature type="region of interest" description="Disordered" evidence="1">
    <location>
        <begin position="71"/>
        <end position="113"/>
    </location>
</feature>
<reference evidence="3" key="4">
    <citation type="journal article" date="2015" name="PLoS ONE">
        <title>Comprehensive Evaluation of Toxoplasma gondii VEG and Neospora caninum LIV Genomes with Tachyzoite Stage Transcriptome and Proteome Defines Novel Transcript Features.</title>
        <authorList>
            <person name="Ramaprasad A."/>
            <person name="Mourier T."/>
            <person name="Naeem R."/>
            <person name="Malas T.B."/>
            <person name="Moussa E."/>
            <person name="Panigrahi A."/>
            <person name="Vermont S.J."/>
            <person name="Otto T.D."/>
            <person name="Wastling J."/>
            <person name="Pain A."/>
        </authorList>
    </citation>
    <scope>NUCLEOTIDE SEQUENCE</scope>
    <source>
        <strain evidence="3">Liverpool</strain>
    </source>
</reference>
<dbReference type="RefSeq" id="XP_003885813.1">
    <property type="nucleotide sequence ID" value="XM_003885764.1"/>
</dbReference>
<dbReference type="Proteomes" id="UP000007494">
    <property type="component" value="Chromosome XII"/>
</dbReference>
<protein>
    <submittedName>
        <fullName evidence="2">Uncharacterized protein</fullName>
    </submittedName>
</protein>
<gene>
    <name evidence="3" type="ORF">BN1204_062130</name>
    <name evidence="2" type="ORF">NCLIV_062130</name>
</gene>
<reference evidence="2" key="1">
    <citation type="submission" date="2011-02" db="EMBL/GenBank/DDBJ databases">
        <authorList>
            <person name="Aslett M."/>
        </authorList>
    </citation>
    <scope>NUCLEOTIDE SEQUENCE</scope>
    <source>
        <strain evidence="2">Liverpool</strain>
    </source>
</reference>
<dbReference type="VEuPathDB" id="ToxoDB:NCLIV_062130"/>
<feature type="compositionally biased region" description="Low complexity" evidence="1">
    <location>
        <begin position="76"/>
        <end position="92"/>
    </location>
</feature>
<evidence type="ECO:0000256" key="1">
    <source>
        <dbReference type="SAM" id="MobiDB-lite"/>
    </source>
</evidence>
<name>F0VPZ0_NEOCL</name>
<evidence type="ECO:0000313" key="2">
    <source>
        <dbReference type="EMBL" id="CBZ55787.1"/>
    </source>
</evidence>
<sequence>MSTGVAVKPRGRVILLVALLLSASGVFFLATDAATGGDRQAQRGRQGAVAGAAGEAPDLFLKANAVKHAKAEPAKGAQEAPVADEAAAGEQAADLESDDAPAQSSATLPRDKKTVSKRQGFAGLWTRVPRWAKVLANGLALALLVSLAVKGKQVKKGCETCMRKQRN</sequence>